<dbReference type="PROSITE" id="PS51257">
    <property type="entry name" value="PROKAR_LIPOPROTEIN"/>
    <property type="match status" value="1"/>
</dbReference>
<reference evidence="2 3" key="1">
    <citation type="submission" date="2015-01" db="EMBL/GenBank/DDBJ databases">
        <title>Draft genome sequence of Pedobacter sp. NL19 isolated from sludge of an effluent treatment pond in an abandoned uranium mine.</title>
        <authorList>
            <person name="Santos T."/>
            <person name="Caetano T."/>
            <person name="Covas C."/>
            <person name="Cruz A."/>
            <person name="Mendo S."/>
        </authorList>
    </citation>
    <scope>NUCLEOTIDE SEQUENCE [LARGE SCALE GENOMIC DNA]</scope>
    <source>
        <strain evidence="2 3">NL19</strain>
    </source>
</reference>
<evidence type="ECO:0000313" key="3">
    <source>
        <dbReference type="Proteomes" id="UP000032049"/>
    </source>
</evidence>
<feature type="transmembrane region" description="Helical" evidence="1">
    <location>
        <begin position="352"/>
        <end position="373"/>
    </location>
</feature>
<organism evidence="2 3">
    <name type="scientific">Pedobacter lusitanus</name>
    <dbReference type="NCBI Taxonomy" id="1503925"/>
    <lineage>
        <taxon>Bacteria</taxon>
        <taxon>Pseudomonadati</taxon>
        <taxon>Bacteroidota</taxon>
        <taxon>Sphingobacteriia</taxon>
        <taxon>Sphingobacteriales</taxon>
        <taxon>Sphingobacteriaceae</taxon>
        <taxon>Pedobacter</taxon>
    </lineage>
</organism>
<feature type="transmembrane region" description="Helical" evidence="1">
    <location>
        <begin position="156"/>
        <end position="176"/>
    </location>
</feature>
<dbReference type="EMBL" id="JXRA01000031">
    <property type="protein sequence ID" value="KIO77646.1"/>
    <property type="molecule type" value="Genomic_DNA"/>
</dbReference>
<accession>A0A0D0GT36</accession>
<name>A0A0D0GT36_9SPHI</name>
<keyword evidence="3" id="KW-1185">Reference proteome</keyword>
<dbReference type="OrthoDB" id="111691at2"/>
<keyword evidence="1" id="KW-0812">Transmembrane</keyword>
<dbReference type="InterPro" id="IPR005625">
    <property type="entry name" value="PepSY-ass_TM"/>
</dbReference>
<sequence>MTRFRKIIGQIHLWLGLITGIIVLIVSITGCLFVFQKEISDIVHQETFFVKPPASVVTLPYSTLLKKAEQTLGKDHTVNFSTTYKDPERAWEFMTYKPGDEKALTYFGTLDYYESVFINPYTGTVTGRYDYKYDFFNIVKFIHWSLLLNDTYGQPIVGYSTLIFVIMLITGMIMWWPKKWSKTNINKSFKIKWNAGFKRITYDLHNVSGFYVMLITLVLALTGMVFALKWFQTTVYVVSSRSITQPVIKQEKSHPATPVFSPVDQAFETAKKLLPASDRIGVSSASGADGVIYISGIIGKETYYHADALQFDQYSGKLLNRRNYEEQNAGEKLIGMNYDIHVGAILGLPGKIIAFIASLVAASLPVTGFMIWLNRKKKKKKK</sequence>
<proteinExistence type="predicted"/>
<evidence type="ECO:0000256" key="1">
    <source>
        <dbReference type="SAM" id="Phobius"/>
    </source>
</evidence>
<gene>
    <name evidence="2" type="ORF">TH53_08360</name>
</gene>
<feature type="transmembrane region" description="Helical" evidence="1">
    <location>
        <begin position="12"/>
        <end position="35"/>
    </location>
</feature>
<dbReference type="PANTHER" id="PTHR34219:SF3">
    <property type="entry name" value="BLL7967 PROTEIN"/>
    <property type="match status" value="1"/>
</dbReference>
<protein>
    <submittedName>
        <fullName evidence="2">Membrane protein</fullName>
    </submittedName>
</protein>
<keyword evidence="1" id="KW-1133">Transmembrane helix</keyword>
<feature type="transmembrane region" description="Helical" evidence="1">
    <location>
        <begin position="208"/>
        <end position="231"/>
    </location>
</feature>
<dbReference type="PANTHER" id="PTHR34219">
    <property type="entry name" value="IRON-REGULATED INNER MEMBRANE PROTEIN-RELATED"/>
    <property type="match status" value="1"/>
</dbReference>
<dbReference type="AlphaFoldDB" id="A0A0D0GT36"/>
<keyword evidence="1" id="KW-0472">Membrane</keyword>
<dbReference type="Pfam" id="PF03929">
    <property type="entry name" value="PepSY_TM"/>
    <property type="match status" value="1"/>
</dbReference>
<comment type="caution">
    <text evidence="2">The sequence shown here is derived from an EMBL/GenBank/DDBJ whole genome shotgun (WGS) entry which is preliminary data.</text>
</comment>
<dbReference type="RefSeq" id="WP_041880614.1">
    <property type="nucleotide sequence ID" value="NZ_CP157278.1"/>
</dbReference>
<dbReference type="STRING" id="1503925.TH53_08360"/>
<evidence type="ECO:0000313" key="2">
    <source>
        <dbReference type="EMBL" id="KIO77646.1"/>
    </source>
</evidence>
<dbReference type="Proteomes" id="UP000032049">
    <property type="component" value="Unassembled WGS sequence"/>
</dbReference>